<feature type="domain" description="KEN" evidence="24">
    <location>
        <begin position="1004"/>
        <end position="1134"/>
    </location>
</feature>
<feature type="domain" description="Protein kinase" evidence="23">
    <location>
        <begin position="691"/>
        <end position="1001"/>
    </location>
</feature>
<dbReference type="FunFam" id="3.30.200.20:FF:000443">
    <property type="entry name" value="Serine/threonine-protein kinase/endoribonuclease IRE1"/>
    <property type="match status" value="1"/>
</dbReference>
<dbReference type="GO" id="GO:1990332">
    <property type="term" value="C:Ire1 complex"/>
    <property type="evidence" value="ECO:0007669"/>
    <property type="project" value="EnsemblFungi"/>
</dbReference>
<evidence type="ECO:0000256" key="7">
    <source>
        <dbReference type="ARBA" id="ARBA00022723"/>
    </source>
</evidence>
<dbReference type="KEGG" id="erc:Ecym_8164"/>
<dbReference type="GO" id="GO:0005634">
    <property type="term" value="C:nucleus"/>
    <property type="evidence" value="ECO:0007669"/>
    <property type="project" value="EnsemblFungi"/>
</dbReference>
<dbReference type="InParanoid" id="G8JX77"/>
<dbReference type="STRING" id="931890.G8JX77"/>
<dbReference type="CDD" id="cd13982">
    <property type="entry name" value="STKc_IRE1"/>
    <property type="match status" value="1"/>
</dbReference>
<dbReference type="GeneID" id="11469898"/>
<dbReference type="GO" id="GO:0034067">
    <property type="term" value="P:protein localization to Golgi apparatus"/>
    <property type="evidence" value="ECO:0007669"/>
    <property type="project" value="EnsemblFungi"/>
</dbReference>
<feature type="transmembrane region" description="Helical" evidence="22">
    <location>
        <begin position="12"/>
        <end position="30"/>
    </location>
</feature>
<dbReference type="GO" id="GO:0051082">
    <property type="term" value="F:unfolded protein binding"/>
    <property type="evidence" value="ECO:0007669"/>
    <property type="project" value="EnsemblFungi"/>
</dbReference>
<dbReference type="GO" id="GO:0070059">
    <property type="term" value="P:intrinsic apoptotic signaling pathway in response to endoplasmic reticulum stress"/>
    <property type="evidence" value="ECO:0007669"/>
    <property type="project" value="TreeGrafter"/>
</dbReference>
<dbReference type="OrthoDB" id="63989at2759"/>
<dbReference type="Gene3D" id="1.10.510.10">
    <property type="entry name" value="Transferase(Phosphotransferase) domain 1"/>
    <property type="match status" value="1"/>
</dbReference>
<evidence type="ECO:0000256" key="9">
    <source>
        <dbReference type="ARBA" id="ARBA00022741"/>
    </source>
</evidence>
<evidence type="ECO:0000256" key="18">
    <source>
        <dbReference type="ARBA" id="ARBA00023268"/>
    </source>
</evidence>
<keyword evidence="10" id="KW-0418">Kinase</keyword>
<evidence type="ECO:0000256" key="10">
    <source>
        <dbReference type="ARBA" id="ARBA00022777"/>
    </source>
</evidence>
<dbReference type="Gene3D" id="3.30.200.20">
    <property type="entry name" value="Phosphorylase Kinase, domain 1"/>
    <property type="match status" value="1"/>
</dbReference>
<dbReference type="HOGENOM" id="CLU_004875_2_1_1"/>
<dbReference type="InterPro" id="IPR008271">
    <property type="entry name" value="Ser/Thr_kinase_AS"/>
</dbReference>
<dbReference type="AlphaFoldDB" id="G8JX77"/>
<keyword evidence="26" id="KW-1185">Reference proteome</keyword>
<evidence type="ECO:0000256" key="8">
    <source>
        <dbReference type="ARBA" id="ARBA00022729"/>
    </source>
</evidence>
<evidence type="ECO:0000256" key="12">
    <source>
        <dbReference type="ARBA" id="ARBA00022840"/>
    </source>
</evidence>
<dbReference type="InterPro" id="IPR010513">
    <property type="entry name" value="KEN_dom"/>
</dbReference>
<keyword evidence="11" id="KW-0378">Hydrolase</keyword>
<dbReference type="PROSITE" id="PS00108">
    <property type="entry name" value="PROTEIN_KINASE_ST"/>
    <property type="match status" value="1"/>
</dbReference>
<feature type="compositionally biased region" description="Basic residues" evidence="21">
    <location>
        <begin position="653"/>
        <end position="669"/>
    </location>
</feature>
<evidence type="ECO:0000313" key="25">
    <source>
        <dbReference type="EMBL" id="AET41451.1"/>
    </source>
</evidence>
<dbReference type="InterPro" id="IPR015943">
    <property type="entry name" value="WD40/YVTN_repeat-like_dom_sf"/>
</dbReference>
<dbReference type="CDD" id="cd09769">
    <property type="entry name" value="Luminal_IRE1"/>
    <property type="match status" value="1"/>
</dbReference>
<keyword evidence="14 22" id="KW-1133">Transmembrane helix</keyword>
<evidence type="ECO:0000256" key="19">
    <source>
        <dbReference type="ARBA" id="ARBA00048659"/>
    </source>
</evidence>
<dbReference type="InterPro" id="IPR011009">
    <property type="entry name" value="Kinase-like_dom_sf"/>
</dbReference>
<evidence type="ECO:0000256" key="6">
    <source>
        <dbReference type="ARBA" id="ARBA00022692"/>
    </source>
</evidence>
<dbReference type="FunFam" id="1.10.510.10:FF:000572">
    <property type="entry name" value="Serine/threonine-protein kinase/endoribonuclease IRE1"/>
    <property type="match status" value="1"/>
</dbReference>
<keyword evidence="4" id="KW-0723">Serine/threonine-protein kinase</keyword>
<dbReference type="FunCoup" id="G8JX77">
    <property type="interactions" value="149"/>
</dbReference>
<evidence type="ECO:0000259" key="23">
    <source>
        <dbReference type="PROSITE" id="PS50011"/>
    </source>
</evidence>
<dbReference type="InterPro" id="IPR000719">
    <property type="entry name" value="Prot_kinase_dom"/>
</dbReference>
<dbReference type="PANTHER" id="PTHR13954">
    <property type="entry name" value="IRE1-RELATED"/>
    <property type="match status" value="1"/>
</dbReference>
<evidence type="ECO:0000313" key="26">
    <source>
        <dbReference type="Proteomes" id="UP000006790"/>
    </source>
</evidence>
<gene>
    <name evidence="25" type="ordered locus">Ecym_8164</name>
</gene>
<dbReference type="Pfam" id="PF06479">
    <property type="entry name" value="Ribonuc_2-5A"/>
    <property type="match status" value="1"/>
</dbReference>
<evidence type="ECO:0000259" key="24">
    <source>
        <dbReference type="PROSITE" id="PS51392"/>
    </source>
</evidence>
<keyword evidence="16" id="KW-0325">Glycoprotein</keyword>
<dbReference type="GO" id="GO:0042802">
    <property type="term" value="F:identical protein binding"/>
    <property type="evidence" value="ECO:0007669"/>
    <property type="project" value="EnsemblFungi"/>
</dbReference>
<feature type="region of interest" description="Disordered" evidence="21">
    <location>
        <begin position="608"/>
        <end position="671"/>
    </location>
</feature>
<dbReference type="EMBL" id="CP002504">
    <property type="protein sequence ID" value="AET41451.1"/>
    <property type="molecule type" value="Genomic_DNA"/>
</dbReference>
<evidence type="ECO:0000256" key="17">
    <source>
        <dbReference type="ARBA" id="ARBA00023230"/>
    </source>
</evidence>
<dbReference type="GO" id="GO:0005524">
    <property type="term" value="F:ATP binding"/>
    <property type="evidence" value="ECO:0007669"/>
    <property type="project" value="UniProtKB-KW"/>
</dbReference>
<comment type="subcellular location">
    <subcellularLocation>
        <location evidence="2">Membrane</location>
        <topology evidence="2">Single-pass type I membrane protein</topology>
    </subcellularLocation>
</comment>
<dbReference type="GO" id="GO:0004521">
    <property type="term" value="F:RNA endonuclease activity"/>
    <property type="evidence" value="ECO:0007669"/>
    <property type="project" value="EnsemblFungi"/>
</dbReference>
<dbReference type="SMART" id="SM00220">
    <property type="entry name" value="S_TKc"/>
    <property type="match status" value="1"/>
</dbReference>
<dbReference type="SMART" id="SM00580">
    <property type="entry name" value="PUG"/>
    <property type="match status" value="1"/>
</dbReference>
<dbReference type="SMART" id="SM00564">
    <property type="entry name" value="PQQ"/>
    <property type="match status" value="2"/>
</dbReference>
<accession>G8JX77</accession>
<dbReference type="CDD" id="cd10422">
    <property type="entry name" value="RNase_Ire1"/>
    <property type="match status" value="1"/>
</dbReference>
<proteinExistence type="predicted"/>
<dbReference type="GO" id="GO:0004674">
    <property type="term" value="F:protein serine/threonine kinase activity"/>
    <property type="evidence" value="ECO:0007669"/>
    <property type="project" value="UniProtKB-KW"/>
</dbReference>
<dbReference type="SUPFAM" id="SSF50998">
    <property type="entry name" value="Quinoprotein alcohol dehydrogenase-like"/>
    <property type="match status" value="1"/>
</dbReference>
<evidence type="ECO:0000256" key="11">
    <source>
        <dbReference type="ARBA" id="ARBA00022801"/>
    </source>
</evidence>
<dbReference type="Gene3D" id="1.20.1440.180">
    <property type="entry name" value="KEN domain"/>
    <property type="match status" value="1"/>
</dbReference>
<evidence type="ECO:0000256" key="22">
    <source>
        <dbReference type="SAM" id="Phobius"/>
    </source>
</evidence>
<dbReference type="Gene3D" id="2.130.10.10">
    <property type="entry name" value="YVTN repeat-like/Quinoprotein amine dehydrogenase"/>
    <property type="match status" value="1"/>
</dbReference>
<evidence type="ECO:0000256" key="2">
    <source>
        <dbReference type="ARBA" id="ARBA00004479"/>
    </source>
</evidence>
<dbReference type="GO" id="GO:0006397">
    <property type="term" value="P:mRNA processing"/>
    <property type="evidence" value="ECO:0007669"/>
    <property type="project" value="InterPro"/>
</dbReference>
<dbReference type="InterPro" id="IPR011047">
    <property type="entry name" value="Quinoprotein_ADH-like_sf"/>
</dbReference>
<keyword evidence="13" id="KW-0460">Magnesium</keyword>
<evidence type="ECO:0000256" key="4">
    <source>
        <dbReference type="ARBA" id="ARBA00022527"/>
    </source>
</evidence>
<keyword evidence="17" id="KW-0834">Unfolded protein response</keyword>
<keyword evidence="5" id="KW-0808">Transferase</keyword>
<keyword evidence="12" id="KW-0067">ATP-binding</keyword>
<dbReference type="PROSITE" id="PS51392">
    <property type="entry name" value="KEN"/>
    <property type="match status" value="1"/>
</dbReference>
<keyword evidence="9" id="KW-0547">Nucleotide-binding</keyword>
<dbReference type="Proteomes" id="UP000006790">
    <property type="component" value="Chromosome 8"/>
</dbReference>
<dbReference type="eggNOG" id="KOG1027">
    <property type="taxonomic scope" value="Eukaryota"/>
</dbReference>
<dbReference type="InterPro" id="IPR045133">
    <property type="entry name" value="IRE1/2-like"/>
</dbReference>
<keyword evidence="15 22" id="KW-0472">Membrane</keyword>
<organism evidence="25 26">
    <name type="scientific">Eremothecium cymbalariae (strain CBS 270.75 / DBVPG 7215 / KCTC 17166 / NRRL Y-17582)</name>
    <name type="common">Yeast</name>
    <dbReference type="NCBI Taxonomy" id="931890"/>
    <lineage>
        <taxon>Eukaryota</taxon>
        <taxon>Fungi</taxon>
        <taxon>Dikarya</taxon>
        <taxon>Ascomycota</taxon>
        <taxon>Saccharomycotina</taxon>
        <taxon>Saccharomycetes</taxon>
        <taxon>Saccharomycetales</taxon>
        <taxon>Saccharomycetaceae</taxon>
        <taxon>Eremothecium</taxon>
    </lineage>
</organism>
<dbReference type="EC" id="2.7.11.1" evidence="3"/>
<comment type="cofactor">
    <cofactor evidence="1">
        <name>Mg(2+)</name>
        <dbReference type="ChEBI" id="CHEBI:18420"/>
    </cofactor>
</comment>
<reference evidence="26" key="1">
    <citation type="journal article" date="2012" name="G3 (Bethesda)">
        <title>Pichia sorbitophila, an interspecies yeast hybrid reveals early steps of genome resolution following polyploidization.</title>
        <authorList>
            <person name="Leh Louis V."/>
            <person name="Despons L."/>
            <person name="Friedrich A."/>
            <person name="Martin T."/>
            <person name="Durrens P."/>
            <person name="Casaregola S."/>
            <person name="Neuveglise C."/>
            <person name="Fairhead C."/>
            <person name="Marck C."/>
            <person name="Cruz J.A."/>
            <person name="Straub M.L."/>
            <person name="Kugler V."/>
            <person name="Sacerdot C."/>
            <person name="Uzunov Z."/>
            <person name="Thierry A."/>
            <person name="Weiss S."/>
            <person name="Bleykasten C."/>
            <person name="De Montigny J."/>
            <person name="Jacques N."/>
            <person name="Jung P."/>
            <person name="Lemaire M."/>
            <person name="Mallet S."/>
            <person name="Morel G."/>
            <person name="Richard G.F."/>
            <person name="Sarkar A."/>
            <person name="Savel G."/>
            <person name="Schacherer J."/>
            <person name="Seret M.L."/>
            <person name="Talla E."/>
            <person name="Samson G."/>
            <person name="Jubin C."/>
            <person name="Poulain J."/>
            <person name="Vacherie B."/>
            <person name="Barbe V."/>
            <person name="Pelletier E."/>
            <person name="Sherman D.J."/>
            <person name="Westhof E."/>
            <person name="Weissenbach J."/>
            <person name="Baret P.V."/>
            <person name="Wincker P."/>
            <person name="Gaillardin C."/>
            <person name="Dujon B."/>
            <person name="Souciet J.L."/>
        </authorList>
    </citation>
    <scope>NUCLEOTIDE SEQUENCE [LARGE SCALE GENOMIC DNA]</scope>
    <source>
        <strain evidence="26">CBS 270.75 / DBVPG 7215 / KCTC 17166 / NRRL Y-17582</strain>
    </source>
</reference>
<evidence type="ECO:0000256" key="16">
    <source>
        <dbReference type="ARBA" id="ARBA00023180"/>
    </source>
</evidence>
<evidence type="ECO:0000256" key="5">
    <source>
        <dbReference type="ARBA" id="ARBA00022679"/>
    </source>
</evidence>
<dbReference type="InterPro" id="IPR038357">
    <property type="entry name" value="KEN_sf"/>
</dbReference>
<dbReference type="GO" id="GO:0046872">
    <property type="term" value="F:metal ion binding"/>
    <property type="evidence" value="ECO:0007669"/>
    <property type="project" value="UniProtKB-KW"/>
</dbReference>
<dbReference type="GO" id="GO:0031505">
    <property type="term" value="P:fungal-type cell wall organization"/>
    <property type="evidence" value="ECO:0007669"/>
    <property type="project" value="EnsemblFungi"/>
</dbReference>
<keyword evidence="8" id="KW-0732">Signal</keyword>
<comment type="catalytic activity">
    <reaction evidence="19">
        <text>L-threonyl-[protein] + ATP = O-phospho-L-threonyl-[protein] + ADP + H(+)</text>
        <dbReference type="Rhea" id="RHEA:46608"/>
        <dbReference type="Rhea" id="RHEA-COMP:11060"/>
        <dbReference type="Rhea" id="RHEA-COMP:11605"/>
        <dbReference type="ChEBI" id="CHEBI:15378"/>
        <dbReference type="ChEBI" id="CHEBI:30013"/>
        <dbReference type="ChEBI" id="CHEBI:30616"/>
        <dbReference type="ChEBI" id="CHEBI:61977"/>
        <dbReference type="ChEBI" id="CHEBI:456216"/>
        <dbReference type="EC" id="2.7.11.1"/>
    </reaction>
    <physiologicalReaction direction="left-to-right" evidence="19">
        <dbReference type="Rhea" id="RHEA:46609"/>
    </physiologicalReaction>
</comment>
<feature type="compositionally biased region" description="Basic and acidic residues" evidence="21">
    <location>
        <begin position="608"/>
        <end position="641"/>
    </location>
</feature>
<dbReference type="GO" id="GO:0006020">
    <property type="term" value="P:inositol metabolic process"/>
    <property type="evidence" value="ECO:0007669"/>
    <property type="project" value="EnsemblFungi"/>
</dbReference>
<dbReference type="OMA" id="IRYYCSE"/>
<evidence type="ECO:0000256" key="15">
    <source>
        <dbReference type="ARBA" id="ARBA00023136"/>
    </source>
</evidence>
<dbReference type="GO" id="GO:1990604">
    <property type="term" value="C:IRE1-TRAF2-ASK1 complex"/>
    <property type="evidence" value="ECO:0007669"/>
    <property type="project" value="TreeGrafter"/>
</dbReference>
<evidence type="ECO:0000256" key="21">
    <source>
        <dbReference type="SAM" id="MobiDB-lite"/>
    </source>
</evidence>
<dbReference type="PANTHER" id="PTHR13954:SF6">
    <property type="entry name" value="NON-SPECIFIC SERINE_THREONINE PROTEIN KINASE"/>
    <property type="match status" value="1"/>
</dbReference>
<dbReference type="GO" id="GO:0036498">
    <property type="term" value="P:IRE1-mediated unfolded protein response"/>
    <property type="evidence" value="ECO:0007669"/>
    <property type="project" value="EnsemblFungi"/>
</dbReference>
<sequence length="1134" mass="128730">MRGIQSTCSLRIYIWILLLFSYSHSVWFVTGTPAARPFLKRFENSKNSLGVTSAGTGVLSKKGPWDLTSEGLNAVITGVLDKELASVPRIDIPTTTEAKRRHATPILMRESQVKSIGSVAIDAPSKSVLSLNGNHKDLESLTLADILIATDIEGGIHALNRQNGEVLWSISNANLPPLIKVSEPSAVTNESLIVEPYADGNIYYFSTYQGLQKLPVSIKQLVSLSPMDLKTKIVVDELGTILEDEKIYTGSRTTAVYALDIFTGEIISVYGLGTENKVFETSKINDNKMFNNEDFENILVIGKTTFELSIHTKDNIVYNVTYAQWQHNSIDNYLASRNNKSKDGIYVAPFRDRSLLATNADLKIAKWVSPKLPAIINNVFDIYFDYSTNEKILLPHPLKAVQDSEEENIHVYLDQTENNSWFALSSTFFPSLVESAPKSKFSMSEKWRRAEIFENKALFKVAVAGVHALGHFPIDKILINDKEYSHNSFMGRNGRFLDPPPKDYQPNNGVDSKSLEKYMSPEDISRHKVELQQEASNGILISNKNSFASIVAQFIYRVVESGLVLVLSIFTIILLSNFKLIPPLHILLERGGVIPKQNLPTPLVEISEVKKKSEQQESTEQEKEKSSSEEAKGTDIEKSDEQVEDETKETEKKKRKRGKRGGKHNKKKVAVNENQQAVKNFEYENDLKHLTISDKILGYGSSGTVVFQGNFQHRAVAVKRMLIDFYDVASHEIKLLAESDDHPNVVRYYCSEVTERFLYIALELCTATLEDIIELKKDSPKYFELQKRANPIDVLHQIALGISHLHIMKIVHRDLKPQNILVAPSKSYNHHTDDRNMIRILISDFGLCKKLEAEESSFKTNINNAAGTSGWRAPELLSGKISLLDTIESEESINQSTNKNNQSSEPLVYDPVSKKRLTRAIDIFSLGCVFYYVLSKGRHPFGERFMREGNIIKGDYCLDGLSKYIKDRCLVIEAKDLIAQMIQSDPLKRPVAQVVLKHPLFWSVPRKLEFLLKVSDRFEIERRDPPSALLLKLEASSTKVLPYKDWTIKFDQLFMDNLGKYRKYNGEKLMDLLRALRNKYHHFHDLPEELCDLMSPIPDGFYTYFIKRFPNLLMEIYYVVKDNLKDDQILGDFI</sequence>
<keyword evidence="7" id="KW-0479">Metal-binding</keyword>
<keyword evidence="6 22" id="KW-0812">Transmembrane</keyword>
<dbReference type="FunFam" id="1.20.1440.180:FF:000002">
    <property type="entry name" value="Serine/threonine-protein kinase/endoribonuclease IRE1"/>
    <property type="match status" value="1"/>
</dbReference>
<name>G8JX77_ERECY</name>
<evidence type="ECO:0000256" key="14">
    <source>
        <dbReference type="ARBA" id="ARBA00022989"/>
    </source>
</evidence>
<evidence type="ECO:0000256" key="1">
    <source>
        <dbReference type="ARBA" id="ARBA00001946"/>
    </source>
</evidence>
<evidence type="ECO:0000256" key="3">
    <source>
        <dbReference type="ARBA" id="ARBA00012513"/>
    </source>
</evidence>
<dbReference type="PROSITE" id="PS50011">
    <property type="entry name" value="PROTEIN_KINASE_DOM"/>
    <property type="match status" value="1"/>
</dbReference>
<protein>
    <recommendedName>
        <fullName evidence="3">non-specific serine/threonine protein kinase</fullName>
        <ecNumber evidence="3">2.7.11.1</ecNumber>
    </recommendedName>
</protein>
<dbReference type="SUPFAM" id="SSF56112">
    <property type="entry name" value="Protein kinase-like (PK-like)"/>
    <property type="match status" value="1"/>
</dbReference>
<dbReference type="RefSeq" id="XP_003648268.1">
    <property type="nucleotide sequence ID" value="XM_003648220.1"/>
</dbReference>
<evidence type="ECO:0000256" key="13">
    <source>
        <dbReference type="ARBA" id="ARBA00022842"/>
    </source>
</evidence>
<comment type="catalytic activity">
    <reaction evidence="20">
        <text>L-seryl-[protein] + ATP = O-phospho-L-seryl-[protein] + ADP + H(+)</text>
        <dbReference type="Rhea" id="RHEA:17989"/>
        <dbReference type="Rhea" id="RHEA-COMP:9863"/>
        <dbReference type="Rhea" id="RHEA-COMP:11604"/>
        <dbReference type="ChEBI" id="CHEBI:15378"/>
        <dbReference type="ChEBI" id="CHEBI:29999"/>
        <dbReference type="ChEBI" id="CHEBI:30616"/>
        <dbReference type="ChEBI" id="CHEBI:83421"/>
        <dbReference type="ChEBI" id="CHEBI:456216"/>
        <dbReference type="EC" id="2.7.11.1"/>
    </reaction>
    <physiologicalReaction direction="left-to-right" evidence="20">
        <dbReference type="Rhea" id="RHEA:17990"/>
    </physiologicalReaction>
</comment>
<dbReference type="InterPro" id="IPR018391">
    <property type="entry name" value="PQQ_b-propeller_rpt"/>
</dbReference>
<dbReference type="GO" id="GO:0016787">
    <property type="term" value="F:hydrolase activity"/>
    <property type="evidence" value="ECO:0007669"/>
    <property type="project" value="UniProtKB-KW"/>
</dbReference>
<dbReference type="Pfam" id="PF00069">
    <property type="entry name" value="Pkinase"/>
    <property type="match status" value="1"/>
</dbReference>
<keyword evidence="18" id="KW-0511">Multifunctional enzyme</keyword>
<evidence type="ECO:0000256" key="20">
    <source>
        <dbReference type="ARBA" id="ARBA00048977"/>
    </source>
</evidence>